<feature type="binding site" evidence="7">
    <location>
        <position position="14"/>
    </location>
    <ligand>
        <name>Mg(2+)</name>
        <dbReference type="ChEBI" id="CHEBI:18420"/>
    </ligand>
</feature>
<dbReference type="GO" id="GO:0005829">
    <property type="term" value="C:cytosol"/>
    <property type="evidence" value="ECO:0007669"/>
    <property type="project" value="TreeGrafter"/>
</dbReference>
<dbReference type="RefSeq" id="WP_124842106.1">
    <property type="nucleotide sequence ID" value="NZ_RQZG01000001.1"/>
</dbReference>
<dbReference type="GO" id="GO:0004765">
    <property type="term" value="F:shikimate kinase activity"/>
    <property type="evidence" value="ECO:0007669"/>
    <property type="project" value="UniProtKB-UniRule"/>
</dbReference>
<accession>A0A3P1TDK7</accession>
<dbReference type="Pfam" id="PF01202">
    <property type="entry name" value="SKI"/>
    <property type="match status" value="1"/>
</dbReference>
<gene>
    <name evidence="7" type="primary">aroK</name>
    <name evidence="8" type="ORF">EII34_01560</name>
</gene>
<feature type="binding site" evidence="7">
    <location>
        <position position="32"/>
    </location>
    <ligand>
        <name>substrate</name>
    </ligand>
</feature>
<keyword evidence="7" id="KW-0460">Magnesium</keyword>
<feature type="binding site" evidence="7">
    <location>
        <position position="114"/>
    </location>
    <ligand>
        <name>ATP</name>
        <dbReference type="ChEBI" id="CHEBI:30616"/>
    </ligand>
</feature>
<evidence type="ECO:0000256" key="6">
    <source>
        <dbReference type="ARBA" id="ARBA00023141"/>
    </source>
</evidence>
<dbReference type="Proteomes" id="UP000280819">
    <property type="component" value="Unassembled WGS sequence"/>
</dbReference>
<keyword evidence="3 7" id="KW-0547">Nucleotide-binding</keyword>
<dbReference type="SUPFAM" id="SSF52540">
    <property type="entry name" value="P-loop containing nucleoside triphosphate hydrolases"/>
    <property type="match status" value="1"/>
</dbReference>
<dbReference type="GO" id="GO:0009073">
    <property type="term" value="P:aromatic amino acid family biosynthetic process"/>
    <property type="evidence" value="ECO:0007669"/>
    <property type="project" value="UniProtKB-KW"/>
</dbReference>
<keyword evidence="6 7" id="KW-0057">Aromatic amino acid biosynthesis</keyword>
<feature type="binding site" evidence="7">
    <location>
        <position position="132"/>
    </location>
    <ligand>
        <name>substrate</name>
    </ligand>
</feature>
<feature type="binding site" evidence="7">
    <location>
        <position position="149"/>
    </location>
    <ligand>
        <name>ATP</name>
        <dbReference type="ChEBI" id="CHEBI:30616"/>
    </ligand>
</feature>
<keyword evidence="7" id="KW-0479">Metal-binding</keyword>
<keyword evidence="2 7" id="KW-0808">Transferase</keyword>
<dbReference type="InterPro" id="IPR031322">
    <property type="entry name" value="Shikimate/glucono_kinase"/>
</dbReference>
<comment type="subcellular location">
    <subcellularLocation>
        <location evidence="7">Cytoplasm</location>
    </subcellularLocation>
</comment>
<keyword evidence="5 7" id="KW-0067">ATP-binding</keyword>
<evidence type="ECO:0000256" key="2">
    <source>
        <dbReference type="ARBA" id="ARBA00022679"/>
    </source>
</evidence>
<comment type="pathway">
    <text evidence="7">Metabolic intermediate biosynthesis; chorismate biosynthesis; chorismate from D-erythrose 4-phosphate and phosphoenolpyruvate: step 5/7.</text>
</comment>
<protein>
    <recommendedName>
        <fullName evidence="7">Shikimate kinase</fullName>
        <shortName evidence="7">SK</shortName>
        <ecNumber evidence="7">2.7.1.71</ecNumber>
    </recommendedName>
</protein>
<evidence type="ECO:0000313" key="9">
    <source>
        <dbReference type="Proteomes" id="UP000280819"/>
    </source>
</evidence>
<comment type="catalytic activity">
    <reaction evidence="7">
        <text>shikimate + ATP = 3-phosphoshikimate + ADP + H(+)</text>
        <dbReference type="Rhea" id="RHEA:13121"/>
        <dbReference type="ChEBI" id="CHEBI:15378"/>
        <dbReference type="ChEBI" id="CHEBI:30616"/>
        <dbReference type="ChEBI" id="CHEBI:36208"/>
        <dbReference type="ChEBI" id="CHEBI:145989"/>
        <dbReference type="ChEBI" id="CHEBI:456216"/>
        <dbReference type="EC" id="2.7.1.71"/>
    </reaction>
</comment>
<dbReference type="GO" id="GO:0000287">
    <property type="term" value="F:magnesium ion binding"/>
    <property type="evidence" value="ECO:0007669"/>
    <property type="project" value="UniProtKB-UniRule"/>
</dbReference>
<dbReference type="GO" id="GO:0005524">
    <property type="term" value="F:ATP binding"/>
    <property type="evidence" value="ECO:0007669"/>
    <property type="project" value="UniProtKB-UniRule"/>
</dbReference>
<keyword evidence="7" id="KW-0963">Cytoplasm</keyword>
<dbReference type="PRINTS" id="PR01100">
    <property type="entry name" value="SHIKIMTKNASE"/>
</dbReference>
<name>A0A3P1TDK7_9ACTN</name>
<keyword evidence="4 7" id="KW-0418">Kinase</keyword>
<dbReference type="GO" id="GO:0008652">
    <property type="term" value="P:amino acid biosynthetic process"/>
    <property type="evidence" value="ECO:0007669"/>
    <property type="project" value="UniProtKB-KW"/>
</dbReference>
<reference evidence="8 9" key="1">
    <citation type="submission" date="2018-11" db="EMBL/GenBank/DDBJ databases">
        <title>Genomes From Bacteria Associated with the Canine Oral Cavity: a Test Case for Automated Genome-Based Taxonomic Assignment.</title>
        <authorList>
            <person name="Coil D.A."/>
            <person name="Jospin G."/>
            <person name="Darling A.E."/>
            <person name="Wallis C."/>
            <person name="Davis I.J."/>
            <person name="Harris S."/>
            <person name="Eisen J.A."/>
            <person name="Holcombe L.J."/>
            <person name="O'Flynn C."/>
        </authorList>
    </citation>
    <scope>NUCLEOTIDE SEQUENCE [LARGE SCALE GENOMIC DNA]</scope>
    <source>
        <strain evidence="8 9">OH887_COT-365</strain>
    </source>
</reference>
<comment type="cofactor">
    <cofactor evidence="7">
        <name>Mg(2+)</name>
        <dbReference type="ChEBI" id="CHEBI:18420"/>
    </cofactor>
    <text evidence="7">Binds 1 Mg(2+) ion per subunit.</text>
</comment>
<dbReference type="InterPro" id="IPR027417">
    <property type="entry name" value="P-loop_NTPase"/>
</dbReference>
<sequence>MSIVLIGAPGAGKTSVGVELANRLGTAFVDVDTRIEQVVGKPVAEIFTDEGEEHFRTLEESASLELLGSGGVIALGGGAVVNPTIRQALAGHDVIWLEVSAPVAARRVGLNTARPLLLGNIRARLIEQLRERTPFYQELAGTRVDTDGRSIDDIAAELASTRMVT</sequence>
<dbReference type="HAMAP" id="MF_00109">
    <property type="entry name" value="Shikimate_kinase"/>
    <property type="match status" value="1"/>
</dbReference>
<evidence type="ECO:0000256" key="4">
    <source>
        <dbReference type="ARBA" id="ARBA00022777"/>
    </source>
</evidence>
<dbReference type="AlphaFoldDB" id="A0A3P1TDK7"/>
<dbReference type="CDD" id="cd00464">
    <property type="entry name" value="SK"/>
    <property type="match status" value="1"/>
</dbReference>
<comment type="similarity">
    <text evidence="7">Belongs to the shikimate kinase family.</text>
</comment>
<comment type="subunit">
    <text evidence="7">Monomer.</text>
</comment>
<feature type="binding site" evidence="7">
    <location>
        <begin position="10"/>
        <end position="15"/>
    </location>
    <ligand>
        <name>ATP</name>
        <dbReference type="ChEBI" id="CHEBI:30616"/>
    </ligand>
</feature>
<proteinExistence type="inferred from homology"/>
<dbReference type="Gene3D" id="3.40.50.300">
    <property type="entry name" value="P-loop containing nucleotide triphosphate hydrolases"/>
    <property type="match status" value="1"/>
</dbReference>
<evidence type="ECO:0000256" key="3">
    <source>
        <dbReference type="ARBA" id="ARBA00022741"/>
    </source>
</evidence>
<comment type="caution">
    <text evidence="8">The sequence shown here is derived from an EMBL/GenBank/DDBJ whole genome shotgun (WGS) entry which is preliminary data.</text>
</comment>
<organism evidence="8 9">
    <name type="scientific">Arachnia propionica</name>
    <dbReference type="NCBI Taxonomy" id="1750"/>
    <lineage>
        <taxon>Bacteria</taxon>
        <taxon>Bacillati</taxon>
        <taxon>Actinomycetota</taxon>
        <taxon>Actinomycetes</taxon>
        <taxon>Propionibacteriales</taxon>
        <taxon>Propionibacteriaceae</taxon>
        <taxon>Arachnia</taxon>
    </lineage>
</organism>
<dbReference type="OrthoDB" id="9800332at2"/>
<dbReference type="InterPro" id="IPR000623">
    <property type="entry name" value="Shikimate_kinase/TSH1"/>
</dbReference>
<dbReference type="EC" id="2.7.1.71" evidence="7"/>
<dbReference type="GO" id="GO:0009423">
    <property type="term" value="P:chorismate biosynthetic process"/>
    <property type="evidence" value="ECO:0007669"/>
    <property type="project" value="UniProtKB-UniRule"/>
</dbReference>
<feature type="binding site" evidence="7">
    <location>
        <position position="77"/>
    </location>
    <ligand>
        <name>substrate</name>
    </ligand>
</feature>
<evidence type="ECO:0000256" key="1">
    <source>
        <dbReference type="ARBA" id="ARBA00022605"/>
    </source>
</evidence>
<dbReference type="PANTHER" id="PTHR21087:SF16">
    <property type="entry name" value="SHIKIMATE KINASE 1, CHLOROPLASTIC"/>
    <property type="match status" value="1"/>
</dbReference>
<comment type="function">
    <text evidence="7">Catalyzes the specific phosphorylation of the 3-hydroxyl group of shikimic acid using ATP as a cosubstrate.</text>
</comment>
<dbReference type="EMBL" id="RQZG01000001">
    <property type="protein sequence ID" value="RRD07195.1"/>
    <property type="molecule type" value="Genomic_DNA"/>
</dbReference>
<dbReference type="PANTHER" id="PTHR21087">
    <property type="entry name" value="SHIKIMATE KINASE"/>
    <property type="match status" value="1"/>
</dbReference>
<feature type="binding site" evidence="7">
    <location>
        <position position="56"/>
    </location>
    <ligand>
        <name>substrate</name>
    </ligand>
</feature>
<evidence type="ECO:0000313" key="8">
    <source>
        <dbReference type="EMBL" id="RRD07195.1"/>
    </source>
</evidence>
<dbReference type="UniPathway" id="UPA00053">
    <property type="reaction ID" value="UER00088"/>
</dbReference>
<keyword evidence="1 7" id="KW-0028">Amino-acid biosynthesis</keyword>
<evidence type="ECO:0000256" key="7">
    <source>
        <dbReference type="HAMAP-Rule" id="MF_00109"/>
    </source>
</evidence>
<evidence type="ECO:0000256" key="5">
    <source>
        <dbReference type="ARBA" id="ARBA00022840"/>
    </source>
</evidence>